<keyword evidence="8" id="KW-0521">NADP</keyword>
<dbReference type="NCBIfam" id="NF011456">
    <property type="entry name" value="PRK14874.1"/>
    <property type="match status" value="1"/>
</dbReference>
<feature type="active site" description="Proton acceptor" evidence="14">
    <location>
        <position position="251"/>
    </location>
</feature>
<comment type="catalytic activity">
    <reaction evidence="13">
        <text>L-aspartate 4-semialdehyde + phosphate + NADP(+) = 4-phospho-L-aspartate + NADPH + H(+)</text>
        <dbReference type="Rhea" id="RHEA:24284"/>
        <dbReference type="ChEBI" id="CHEBI:15378"/>
        <dbReference type="ChEBI" id="CHEBI:43474"/>
        <dbReference type="ChEBI" id="CHEBI:57535"/>
        <dbReference type="ChEBI" id="CHEBI:57783"/>
        <dbReference type="ChEBI" id="CHEBI:58349"/>
        <dbReference type="ChEBI" id="CHEBI:537519"/>
        <dbReference type="EC" id="1.2.1.11"/>
    </reaction>
</comment>
<evidence type="ECO:0000256" key="10">
    <source>
        <dbReference type="ARBA" id="ARBA00023002"/>
    </source>
</evidence>
<feature type="active site" description="Acyl-thioester intermediate" evidence="14">
    <location>
        <position position="138"/>
    </location>
</feature>
<evidence type="ECO:0000313" key="18">
    <source>
        <dbReference type="Proteomes" id="UP000355283"/>
    </source>
</evidence>
<dbReference type="UniPathway" id="UPA00051">
    <property type="reaction ID" value="UER00464"/>
</dbReference>
<reference evidence="17 18" key="1">
    <citation type="submission" date="2019-01" db="EMBL/GenBank/DDBJ databases">
        <title>Nuclear Genome Assembly of the Microalgal Biofuel strain Nannochloropsis salina CCMP1776.</title>
        <authorList>
            <person name="Hovde B."/>
        </authorList>
    </citation>
    <scope>NUCLEOTIDE SEQUENCE [LARGE SCALE GENOMIC DNA]</scope>
    <source>
        <strain evidence="17 18">CCMP1776</strain>
    </source>
</reference>
<evidence type="ECO:0000256" key="15">
    <source>
        <dbReference type="SAM" id="Phobius"/>
    </source>
</evidence>
<comment type="pathway">
    <text evidence="1">Amino-acid biosynthesis; L-methionine biosynthesis via de novo pathway; L-homoserine from L-aspartate: step 2/3.</text>
</comment>
<keyword evidence="9" id="KW-0220">Diaminopimelate biosynthesis</keyword>
<dbReference type="UniPathway" id="UPA00050">
    <property type="reaction ID" value="UER00463"/>
</dbReference>
<dbReference type="HAMAP" id="MF_02121">
    <property type="entry name" value="ASADH"/>
    <property type="match status" value="1"/>
</dbReference>
<dbReference type="SUPFAM" id="SSF51735">
    <property type="entry name" value="NAD(P)-binding Rossmann-fold domains"/>
    <property type="match status" value="1"/>
</dbReference>
<dbReference type="Proteomes" id="UP000355283">
    <property type="component" value="Unassembled WGS sequence"/>
</dbReference>
<dbReference type="Gene3D" id="3.30.360.10">
    <property type="entry name" value="Dihydrodipicolinate Reductase, domain 2"/>
    <property type="match status" value="1"/>
</dbReference>
<dbReference type="GO" id="GO:0004073">
    <property type="term" value="F:aspartate-semialdehyde dehydrogenase activity"/>
    <property type="evidence" value="ECO:0007669"/>
    <property type="project" value="UniProtKB-EC"/>
</dbReference>
<keyword evidence="15" id="KW-0812">Transmembrane</keyword>
<dbReference type="CDD" id="cd18131">
    <property type="entry name" value="ASADH_C_bac_euk_like"/>
    <property type="match status" value="1"/>
</dbReference>
<dbReference type="PANTHER" id="PTHR46278">
    <property type="entry name" value="DEHYDROGENASE, PUTATIVE-RELATED"/>
    <property type="match status" value="1"/>
</dbReference>
<keyword evidence="7" id="KW-0791">Threonine biosynthesis</keyword>
<evidence type="ECO:0000256" key="2">
    <source>
        <dbReference type="ARBA" id="ARBA00005097"/>
    </source>
</evidence>
<dbReference type="SUPFAM" id="SSF55347">
    <property type="entry name" value="Glyceraldehyde-3-phosphate dehydrogenase-like, C-terminal domain"/>
    <property type="match status" value="1"/>
</dbReference>
<dbReference type="CDD" id="cd02316">
    <property type="entry name" value="VcASADH2_like_N"/>
    <property type="match status" value="1"/>
</dbReference>
<dbReference type="EMBL" id="SDOX01000158">
    <property type="protein sequence ID" value="TFJ80768.1"/>
    <property type="molecule type" value="Genomic_DNA"/>
</dbReference>
<organism evidence="17 18">
    <name type="scientific">Nannochloropsis salina CCMP1776</name>
    <dbReference type="NCBI Taxonomy" id="1027361"/>
    <lineage>
        <taxon>Eukaryota</taxon>
        <taxon>Sar</taxon>
        <taxon>Stramenopiles</taxon>
        <taxon>Ochrophyta</taxon>
        <taxon>Eustigmatophyceae</taxon>
        <taxon>Eustigmatales</taxon>
        <taxon>Monodopsidaceae</taxon>
        <taxon>Microchloropsis</taxon>
        <taxon>Microchloropsis salina</taxon>
    </lineage>
</organism>
<evidence type="ECO:0000256" key="5">
    <source>
        <dbReference type="ARBA" id="ARBA00013120"/>
    </source>
</evidence>
<dbReference type="GO" id="GO:0050661">
    <property type="term" value="F:NADP binding"/>
    <property type="evidence" value="ECO:0007669"/>
    <property type="project" value="InterPro"/>
</dbReference>
<keyword evidence="12" id="KW-0486">Methionine biosynthesis</keyword>
<evidence type="ECO:0000256" key="1">
    <source>
        <dbReference type="ARBA" id="ARBA00005021"/>
    </source>
</evidence>
<evidence type="ECO:0000256" key="12">
    <source>
        <dbReference type="ARBA" id="ARBA00023167"/>
    </source>
</evidence>
<evidence type="ECO:0000256" key="13">
    <source>
        <dbReference type="ARBA" id="ARBA00047891"/>
    </source>
</evidence>
<comment type="similarity">
    <text evidence="3">Belongs to the aspartate-semialdehyde dehydrogenase family.</text>
</comment>
<evidence type="ECO:0000256" key="4">
    <source>
        <dbReference type="ARBA" id="ARBA00011738"/>
    </source>
</evidence>
<evidence type="ECO:0000256" key="3">
    <source>
        <dbReference type="ARBA" id="ARBA00010584"/>
    </source>
</evidence>
<dbReference type="Pfam" id="PF02774">
    <property type="entry name" value="Semialdhyde_dhC"/>
    <property type="match status" value="1"/>
</dbReference>
<feature type="transmembrane region" description="Helical" evidence="15">
    <location>
        <begin position="370"/>
        <end position="388"/>
    </location>
</feature>
<dbReference type="UniPathway" id="UPA00034">
    <property type="reaction ID" value="UER00016"/>
</dbReference>
<dbReference type="NCBIfam" id="TIGR01296">
    <property type="entry name" value="asd_B"/>
    <property type="match status" value="1"/>
</dbReference>
<gene>
    <name evidence="17" type="ORF">NSK_007945</name>
</gene>
<dbReference type="InterPro" id="IPR012280">
    <property type="entry name" value="Semialdhyde_DH_dimer_dom"/>
</dbReference>
<evidence type="ECO:0000256" key="7">
    <source>
        <dbReference type="ARBA" id="ARBA00022697"/>
    </source>
</evidence>
<accession>A0A4D9CVX0</accession>
<comment type="subunit">
    <text evidence="4">Homodimer.</text>
</comment>
<dbReference type="InterPro" id="IPR000534">
    <property type="entry name" value="Semialdehyde_DH_NAD-bd"/>
</dbReference>
<dbReference type="Pfam" id="PF01118">
    <property type="entry name" value="Semialdhyde_dh"/>
    <property type="match status" value="1"/>
</dbReference>
<keyword evidence="10" id="KW-0560">Oxidoreductase</keyword>
<comment type="caution">
    <text evidence="17">The sequence shown here is derived from an EMBL/GenBank/DDBJ whole genome shotgun (WGS) entry which is preliminary data.</text>
</comment>
<dbReference type="GO" id="GO:0009088">
    <property type="term" value="P:threonine biosynthetic process"/>
    <property type="evidence" value="ECO:0007669"/>
    <property type="project" value="UniProtKB-UniPathway"/>
</dbReference>
<sequence length="393" mass="43322">MSSSSSHHATQKVGVVGATGAVGAEMIKVLKDRRFPVTLETLRLFASERSAGKTLSTPYGEKKIELFTVEAARECDFVFLAVSGTFALQYAKKISEKGGPYVIDNSSAFRYDDDIPLVVPEINAAAIGSSKLIANPNCTTAIAVMALWPLHRRYGIKRLLVSTYQAASGAGQEGMEELRTGMEHYLIGRDCQHQVFAHPLPFNVIPHIDKFQENGYTKEEMKVAWETRKIFDYPHMEVSCTAVRVPTLRAHAEALTIETYQEIEPAQALLLLQEAPGVEVRDDREKNLYPMPLTATGKYEVEVGRVRQSLVFGRKGLDMFVCGDQLLRGAASNAVFIAEAVLSPDKYGVGREGGWGSTFAFEHWRRAKRAGWILSLLVAVGLVAVELASRGRI</sequence>
<evidence type="ECO:0000313" key="17">
    <source>
        <dbReference type="EMBL" id="TFJ80768.1"/>
    </source>
</evidence>
<comment type="pathway">
    <text evidence="2">Amino-acid biosynthesis; L-threonine biosynthesis; L-threonine from L-aspartate: step 2/5.</text>
</comment>
<keyword evidence="18" id="KW-1185">Reference proteome</keyword>
<protein>
    <recommendedName>
        <fullName evidence="5">aspartate-semialdehyde dehydrogenase</fullName>
        <ecNumber evidence="5">1.2.1.11</ecNumber>
    </recommendedName>
</protein>
<keyword evidence="15" id="KW-1133">Transmembrane helix</keyword>
<dbReference type="GO" id="GO:0009086">
    <property type="term" value="P:methionine biosynthetic process"/>
    <property type="evidence" value="ECO:0007669"/>
    <property type="project" value="UniProtKB-KW"/>
</dbReference>
<evidence type="ECO:0000256" key="14">
    <source>
        <dbReference type="PIRSR" id="PIRSR000148-1"/>
    </source>
</evidence>
<keyword evidence="6" id="KW-0028">Amino-acid biosynthesis</keyword>
<dbReference type="InterPro" id="IPR005986">
    <property type="entry name" value="Asp_semialdehyde_DH_beta"/>
</dbReference>
<dbReference type="PANTHER" id="PTHR46278:SF2">
    <property type="entry name" value="ASPARTATE-SEMIALDEHYDE DEHYDROGENASE"/>
    <property type="match status" value="1"/>
</dbReference>
<dbReference type="GO" id="GO:0051287">
    <property type="term" value="F:NAD binding"/>
    <property type="evidence" value="ECO:0007669"/>
    <property type="project" value="InterPro"/>
</dbReference>
<feature type="domain" description="Semialdehyde dehydrogenase NAD-binding" evidence="16">
    <location>
        <begin position="12"/>
        <end position="130"/>
    </location>
</feature>
<keyword evidence="15" id="KW-0472">Membrane</keyword>
<proteinExistence type="inferred from homology"/>
<dbReference type="InterPro" id="IPR012080">
    <property type="entry name" value="Asp_semialdehyde_DH"/>
</dbReference>
<dbReference type="GO" id="GO:0009097">
    <property type="term" value="P:isoleucine biosynthetic process"/>
    <property type="evidence" value="ECO:0007669"/>
    <property type="project" value="InterPro"/>
</dbReference>
<dbReference type="SMART" id="SM00859">
    <property type="entry name" value="Semialdhyde_dh"/>
    <property type="match status" value="1"/>
</dbReference>
<evidence type="ECO:0000256" key="9">
    <source>
        <dbReference type="ARBA" id="ARBA00022915"/>
    </source>
</evidence>
<dbReference type="PIRSF" id="PIRSF000148">
    <property type="entry name" value="ASA_dh"/>
    <property type="match status" value="1"/>
</dbReference>
<dbReference type="EC" id="1.2.1.11" evidence="5"/>
<keyword evidence="11" id="KW-0457">Lysine biosynthesis</keyword>
<dbReference type="GO" id="GO:0009089">
    <property type="term" value="P:lysine biosynthetic process via diaminopimelate"/>
    <property type="evidence" value="ECO:0007669"/>
    <property type="project" value="UniProtKB-UniPathway"/>
</dbReference>
<dbReference type="AlphaFoldDB" id="A0A4D9CVX0"/>
<evidence type="ECO:0000256" key="6">
    <source>
        <dbReference type="ARBA" id="ARBA00022605"/>
    </source>
</evidence>
<dbReference type="GO" id="GO:0046983">
    <property type="term" value="F:protein dimerization activity"/>
    <property type="evidence" value="ECO:0007669"/>
    <property type="project" value="InterPro"/>
</dbReference>
<name>A0A4D9CVX0_9STRA</name>
<dbReference type="GO" id="GO:0019877">
    <property type="term" value="P:diaminopimelate biosynthetic process"/>
    <property type="evidence" value="ECO:0007669"/>
    <property type="project" value="UniProtKB-KW"/>
</dbReference>
<dbReference type="OrthoDB" id="1894490at2759"/>
<evidence type="ECO:0000256" key="11">
    <source>
        <dbReference type="ARBA" id="ARBA00023154"/>
    </source>
</evidence>
<dbReference type="InterPro" id="IPR036291">
    <property type="entry name" value="NAD(P)-bd_dom_sf"/>
</dbReference>
<evidence type="ECO:0000259" key="16">
    <source>
        <dbReference type="SMART" id="SM00859"/>
    </source>
</evidence>
<evidence type="ECO:0000256" key="8">
    <source>
        <dbReference type="ARBA" id="ARBA00022857"/>
    </source>
</evidence>
<dbReference type="Gene3D" id="3.40.50.720">
    <property type="entry name" value="NAD(P)-binding Rossmann-like Domain"/>
    <property type="match status" value="1"/>
</dbReference>